<protein>
    <submittedName>
        <fullName evidence="3">CheC-like family protein</fullName>
    </submittedName>
</protein>
<dbReference type="InterPro" id="IPR028976">
    <property type="entry name" value="CheC-like_sf"/>
</dbReference>
<sequence>MNLTDIELDALTEVFNVGVGQAADALSQLAGSPVRLNVPRVAMISKQGISDELTAQGTERICAVRQEFLGVLNTEAVLMFPVQQSLQLVQMMVGGDIPLEQLGEMEQEAMAEIGNILLNSVVSGIADVLRLKFEGSMPQVEMGPVREVLCGHDQSDMQEQVLSLQIDFAVEALEIRGYLIFLLDVESVASLKTTVRAFLETLSL</sequence>
<dbReference type="GO" id="GO:0016787">
    <property type="term" value="F:hydrolase activity"/>
    <property type="evidence" value="ECO:0007669"/>
    <property type="project" value="InterPro"/>
</dbReference>
<evidence type="ECO:0000256" key="1">
    <source>
        <dbReference type="ARBA" id="ARBA00022500"/>
    </source>
</evidence>
<evidence type="ECO:0000313" key="3">
    <source>
        <dbReference type="EMBL" id="OLP04929.1"/>
    </source>
</evidence>
<dbReference type="PANTHER" id="PTHR43484:SF1">
    <property type="entry name" value="FLAGELLAR MOTOR SWITCH PROTEIN FLIN"/>
    <property type="match status" value="1"/>
</dbReference>
<dbReference type="STRING" id="81479.RA876_12590"/>
<dbReference type="InterPro" id="IPR051469">
    <property type="entry name" value="FliN/MopA/SpaO"/>
</dbReference>
<evidence type="ECO:0000259" key="2">
    <source>
        <dbReference type="Pfam" id="PF04509"/>
    </source>
</evidence>
<proteinExistence type="predicted"/>
<name>A0A1Q8YAF7_9BURK</name>
<dbReference type="Proteomes" id="UP000185911">
    <property type="component" value="Unassembled WGS sequence"/>
</dbReference>
<dbReference type="InterPro" id="IPR007597">
    <property type="entry name" value="CheC"/>
</dbReference>
<dbReference type="RefSeq" id="WP_075587847.1">
    <property type="nucleotide sequence ID" value="NZ_MSYM01000018.1"/>
</dbReference>
<dbReference type="Gene3D" id="3.40.1550.10">
    <property type="entry name" value="CheC-like"/>
    <property type="match status" value="1"/>
</dbReference>
<dbReference type="GO" id="GO:0006935">
    <property type="term" value="P:chemotaxis"/>
    <property type="evidence" value="ECO:0007669"/>
    <property type="project" value="UniProtKB-KW"/>
</dbReference>
<dbReference type="SUPFAM" id="SSF103039">
    <property type="entry name" value="CheC-like"/>
    <property type="match status" value="1"/>
</dbReference>
<dbReference type="PANTHER" id="PTHR43484">
    <property type="match status" value="1"/>
</dbReference>
<dbReference type="EMBL" id="MSYM01000018">
    <property type="protein sequence ID" value="OLP04929.1"/>
    <property type="molecule type" value="Genomic_DNA"/>
</dbReference>
<dbReference type="Pfam" id="PF04509">
    <property type="entry name" value="CheC"/>
    <property type="match status" value="1"/>
</dbReference>
<comment type="caution">
    <text evidence="3">The sequence shown here is derived from an EMBL/GenBank/DDBJ whole genome shotgun (WGS) entry which is preliminary data.</text>
</comment>
<accession>A0A1Q8YAF7</accession>
<keyword evidence="4" id="KW-1185">Reference proteome</keyword>
<evidence type="ECO:0000313" key="4">
    <source>
        <dbReference type="Proteomes" id="UP000185911"/>
    </source>
</evidence>
<reference evidence="3 4" key="1">
    <citation type="submission" date="2017-01" db="EMBL/GenBank/DDBJ databases">
        <title>Genome sequence of Rhodoferax antarcticus ANT.BR, a psychrophilic purple nonsulfur bacterium from an Antarctic microbial mat.</title>
        <authorList>
            <person name="Baker J."/>
            <person name="Riester C."/>
            <person name="Skinner B."/>
            <person name="Newell A."/>
            <person name="Swingley W."/>
            <person name="Madigan M."/>
            <person name="Jung D."/>
            <person name="Asao M."/>
            <person name="Chen M."/>
            <person name="Loughlin P."/>
            <person name="Pan H."/>
            <person name="Lin S."/>
            <person name="Li N."/>
            <person name="Shaw J."/>
            <person name="Prado M."/>
            <person name="Sherman C."/>
            <person name="Li X."/>
            <person name="Tang J."/>
            <person name="Blankenship R."/>
            <person name="Zhao T."/>
            <person name="Touchman J."/>
            <person name="Sattley M."/>
        </authorList>
    </citation>
    <scope>NUCLEOTIDE SEQUENCE [LARGE SCALE GENOMIC DNA]</scope>
    <source>
        <strain evidence="3 4">ANT.BR</strain>
    </source>
</reference>
<organism evidence="3 4">
    <name type="scientific">Rhodoferax antarcticus ANT.BR</name>
    <dbReference type="NCBI Taxonomy" id="1111071"/>
    <lineage>
        <taxon>Bacteria</taxon>
        <taxon>Pseudomonadati</taxon>
        <taxon>Pseudomonadota</taxon>
        <taxon>Betaproteobacteria</taxon>
        <taxon>Burkholderiales</taxon>
        <taxon>Comamonadaceae</taxon>
        <taxon>Rhodoferax</taxon>
    </lineage>
</organism>
<gene>
    <name evidence="3" type="primary">cheC</name>
    <name evidence="3" type="ORF">BLL52_3748</name>
</gene>
<keyword evidence="1" id="KW-0145">Chemotaxis</keyword>
<dbReference type="AlphaFoldDB" id="A0A1Q8YAF7"/>
<feature type="domain" description="CheC-like protein" evidence="2">
    <location>
        <begin position="6"/>
        <end position="41"/>
    </location>
</feature>
<dbReference type="CDD" id="cd17910">
    <property type="entry name" value="CheC_ClassII"/>
    <property type="match status" value="1"/>
</dbReference>